<proteinExistence type="predicted"/>
<sequence>MATATDFANIEKLNENNYKLWKVQMKSVLIFNDLWGYVDGTELKPGADAQDWTKKDSKVLALINLSISHSQLNHVKKATTSKQAWDGLKAVFESRSPVRKAVLYKQLLRLEKKPDVTMSQYVTEFTRKAEQLAETGIDISEELLWVMLLGSLPAEFENFSVAIESRDDIPSFENLKLKLVEEEARQIDRVIPSNQECNSNSALVTKSGRANTKKDTQKPNLKCYNCGKMGHKSRVCWSKPKNDGKNKNNENDAMTIVACNTELTNSGKTWYLDSEATRHMCRDRTSEVKSTRNKSDKVKKTYCAYRIFKKISCLCLVSPTMSTWLRSEKTEPQ</sequence>
<dbReference type="Gene3D" id="4.10.60.10">
    <property type="entry name" value="Zinc finger, CCHC-type"/>
    <property type="match status" value="1"/>
</dbReference>
<dbReference type="InterPro" id="IPR001878">
    <property type="entry name" value="Znf_CCHC"/>
</dbReference>
<feature type="domain" description="CCHC-type" evidence="2">
    <location>
        <begin position="222"/>
        <end position="236"/>
    </location>
</feature>
<name>A0A8J6LMM7_TENMO</name>
<evidence type="ECO:0000259" key="2">
    <source>
        <dbReference type="PROSITE" id="PS50158"/>
    </source>
</evidence>
<dbReference type="PANTHER" id="PTHR47481:SF14">
    <property type="entry name" value="RETROTRANSPOSON COPIA-LIKE N-TERMINAL DOMAIN-CONTAINING PROTEIN"/>
    <property type="match status" value="1"/>
</dbReference>
<gene>
    <name evidence="3" type="ORF">GEV33_004475</name>
</gene>
<dbReference type="GO" id="GO:0003676">
    <property type="term" value="F:nucleic acid binding"/>
    <property type="evidence" value="ECO:0007669"/>
    <property type="project" value="InterPro"/>
</dbReference>
<keyword evidence="4" id="KW-1185">Reference proteome</keyword>
<dbReference type="PROSITE" id="PS50158">
    <property type="entry name" value="ZF_CCHC"/>
    <property type="match status" value="1"/>
</dbReference>
<keyword evidence="1" id="KW-0862">Zinc</keyword>
<dbReference type="PANTHER" id="PTHR47481">
    <property type="match status" value="1"/>
</dbReference>
<keyword evidence="1" id="KW-0479">Metal-binding</keyword>
<evidence type="ECO:0000256" key="1">
    <source>
        <dbReference type="PROSITE-ProRule" id="PRU00047"/>
    </source>
</evidence>
<reference evidence="3" key="1">
    <citation type="journal article" date="2020" name="J Insects Food Feed">
        <title>The yellow mealworm (Tenebrio molitor) genome: a resource for the emerging insects as food and feed industry.</title>
        <authorList>
            <person name="Eriksson T."/>
            <person name="Andere A."/>
            <person name="Kelstrup H."/>
            <person name="Emery V."/>
            <person name="Picard C."/>
        </authorList>
    </citation>
    <scope>NUCLEOTIDE SEQUENCE</scope>
    <source>
        <strain evidence="3">Stoneville</strain>
        <tissue evidence="3">Whole head</tissue>
    </source>
</reference>
<reference evidence="3" key="2">
    <citation type="submission" date="2021-08" db="EMBL/GenBank/DDBJ databases">
        <authorList>
            <person name="Eriksson T."/>
        </authorList>
    </citation>
    <scope>NUCLEOTIDE SEQUENCE</scope>
    <source>
        <strain evidence="3">Stoneville</strain>
        <tissue evidence="3">Whole head</tissue>
    </source>
</reference>
<dbReference type="SMART" id="SM00343">
    <property type="entry name" value="ZnF_C2HC"/>
    <property type="match status" value="1"/>
</dbReference>
<dbReference type="AlphaFoldDB" id="A0A8J6LMM7"/>
<evidence type="ECO:0000313" key="4">
    <source>
        <dbReference type="Proteomes" id="UP000719412"/>
    </source>
</evidence>
<organism evidence="3 4">
    <name type="scientific">Tenebrio molitor</name>
    <name type="common">Yellow mealworm beetle</name>
    <dbReference type="NCBI Taxonomy" id="7067"/>
    <lineage>
        <taxon>Eukaryota</taxon>
        <taxon>Metazoa</taxon>
        <taxon>Ecdysozoa</taxon>
        <taxon>Arthropoda</taxon>
        <taxon>Hexapoda</taxon>
        <taxon>Insecta</taxon>
        <taxon>Pterygota</taxon>
        <taxon>Neoptera</taxon>
        <taxon>Endopterygota</taxon>
        <taxon>Coleoptera</taxon>
        <taxon>Polyphaga</taxon>
        <taxon>Cucujiformia</taxon>
        <taxon>Tenebrionidae</taxon>
        <taxon>Tenebrio</taxon>
    </lineage>
</organism>
<protein>
    <recommendedName>
        <fullName evidence="2">CCHC-type domain-containing protein</fullName>
    </recommendedName>
</protein>
<dbReference type="Pfam" id="PF14223">
    <property type="entry name" value="Retrotran_gag_2"/>
    <property type="match status" value="1"/>
</dbReference>
<dbReference type="SUPFAM" id="SSF57756">
    <property type="entry name" value="Retrovirus zinc finger-like domains"/>
    <property type="match status" value="1"/>
</dbReference>
<keyword evidence="1" id="KW-0863">Zinc-finger</keyword>
<dbReference type="GO" id="GO:0008270">
    <property type="term" value="F:zinc ion binding"/>
    <property type="evidence" value="ECO:0007669"/>
    <property type="project" value="UniProtKB-KW"/>
</dbReference>
<dbReference type="Pfam" id="PF00098">
    <property type="entry name" value="zf-CCHC"/>
    <property type="match status" value="1"/>
</dbReference>
<accession>A0A8J6LMM7</accession>
<dbReference type="Proteomes" id="UP000719412">
    <property type="component" value="Unassembled WGS sequence"/>
</dbReference>
<dbReference type="InterPro" id="IPR036875">
    <property type="entry name" value="Znf_CCHC_sf"/>
</dbReference>
<dbReference type="EMBL" id="JABDTM020017908">
    <property type="protein sequence ID" value="KAH0818316.1"/>
    <property type="molecule type" value="Genomic_DNA"/>
</dbReference>
<evidence type="ECO:0000313" key="3">
    <source>
        <dbReference type="EMBL" id="KAH0818316.1"/>
    </source>
</evidence>
<comment type="caution">
    <text evidence="3">The sequence shown here is derived from an EMBL/GenBank/DDBJ whole genome shotgun (WGS) entry which is preliminary data.</text>
</comment>